<evidence type="ECO:0000313" key="1">
    <source>
        <dbReference type="EMBL" id="TDA20335.1"/>
    </source>
</evidence>
<dbReference type="RefSeq" id="WP_132280943.1">
    <property type="nucleotide sequence ID" value="NZ_JAOBST010000029.1"/>
</dbReference>
<accession>A0A4R4F9Z6</accession>
<organism evidence="1 2">
    <name type="scientific">Extibacter muris</name>
    <dbReference type="NCBI Taxonomy" id="1796622"/>
    <lineage>
        <taxon>Bacteria</taxon>
        <taxon>Bacillati</taxon>
        <taxon>Bacillota</taxon>
        <taxon>Clostridia</taxon>
        <taxon>Lachnospirales</taxon>
        <taxon>Lachnospiraceae</taxon>
        <taxon>Extibacter</taxon>
    </lineage>
</organism>
<protein>
    <submittedName>
        <fullName evidence="1">Uncharacterized protein</fullName>
    </submittedName>
</protein>
<keyword evidence="2" id="KW-1185">Reference proteome</keyword>
<proteinExistence type="predicted"/>
<dbReference type="AlphaFoldDB" id="A0A4R4F9Z6"/>
<dbReference type="EMBL" id="SMMX01000024">
    <property type="protein sequence ID" value="TDA20335.1"/>
    <property type="molecule type" value="Genomic_DNA"/>
</dbReference>
<evidence type="ECO:0000313" key="2">
    <source>
        <dbReference type="Proteomes" id="UP000295710"/>
    </source>
</evidence>
<gene>
    <name evidence="1" type="ORF">E1963_17735</name>
</gene>
<dbReference type="Proteomes" id="UP000295710">
    <property type="component" value="Unassembled WGS sequence"/>
</dbReference>
<sequence length="79" mass="8571">MDLYFSDNEFTVIDEGGEVASTYPLSISNYPQETPVGAKCTGVQAAYGLKTESSSITITVTQTDSKLKEEKAIFKLALQ</sequence>
<comment type="caution">
    <text evidence="1">The sequence shown here is derived from an EMBL/GenBank/DDBJ whole genome shotgun (WGS) entry which is preliminary data.</text>
</comment>
<reference evidence="1 2" key="1">
    <citation type="journal article" date="2016" name="Nat. Microbiol.">
        <title>The Mouse Intestinal Bacterial Collection (miBC) provides host-specific insight into cultured diversity and functional potential of the gut microbiota.</title>
        <authorList>
            <person name="Lagkouvardos I."/>
            <person name="Pukall R."/>
            <person name="Abt B."/>
            <person name="Foesel B.U."/>
            <person name="Meier-Kolthoff J.P."/>
            <person name="Kumar N."/>
            <person name="Bresciani A."/>
            <person name="Martinez I."/>
            <person name="Just S."/>
            <person name="Ziegler C."/>
            <person name="Brugiroux S."/>
            <person name="Garzetti D."/>
            <person name="Wenning M."/>
            <person name="Bui T.P."/>
            <person name="Wang J."/>
            <person name="Hugenholtz F."/>
            <person name="Plugge C.M."/>
            <person name="Peterson D.A."/>
            <person name="Hornef M.W."/>
            <person name="Baines J.F."/>
            <person name="Smidt H."/>
            <person name="Walter J."/>
            <person name="Kristiansen K."/>
            <person name="Nielsen H.B."/>
            <person name="Haller D."/>
            <person name="Overmann J."/>
            <person name="Stecher B."/>
            <person name="Clavel T."/>
        </authorList>
    </citation>
    <scope>NUCLEOTIDE SEQUENCE [LARGE SCALE GENOMIC DNA]</scope>
    <source>
        <strain evidence="1 2">DSM 28560</strain>
    </source>
</reference>
<name>A0A4R4F9Z6_9FIRM</name>